<protein>
    <submittedName>
        <fullName evidence="1">Uncharacterized protein</fullName>
    </submittedName>
</protein>
<dbReference type="EMBL" id="KQ422923">
    <property type="protein sequence ID" value="KOF73908.1"/>
    <property type="molecule type" value="Genomic_DNA"/>
</dbReference>
<reference evidence="1" key="1">
    <citation type="submission" date="2015-07" db="EMBL/GenBank/DDBJ databases">
        <title>MeaNS - Measles Nucleotide Surveillance Program.</title>
        <authorList>
            <person name="Tran T."/>
            <person name="Druce J."/>
        </authorList>
    </citation>
    <scope>NUCLEOTIDE SEQUENCE</scope>
    <source>
        <strain evidence="1">UCB-OBI-ISO-001</strain>
        <tissue evidence="1">Gonad</tissue>
    </source>
</reference>
<dbReference type="AlphaFoldDB" id="A0A0L8GAH9"/>
<evidence type="ECO:0000313" key="1">
    <source>
        <dbReference type="EMBL" id="KOF73908.1"/>
    </source>
</evidence>
<gene>
    <name evidence="1" type="ORF">OCBIM_22037113mg</name>
</gene>
<sequence length="55" mass="6568">MALFISAFPMVLNHTHTHTCGRCEIHHQVVYDENRESIRDWKMPQQRMAMGLENR</sequence>
<accession>A0A0L8GAH9</accession>
<name>A0A0L8GAH9_OCTBM</name>
<organism evidence="1">
    <name type="scientific">Octopus bimaculoides</name>
    <name type="common">California two-spotted octopus</name>
    <dbReference type="NCBI Taxonomy" id="37653"/>
    <lineage>
        <taxon>Eukaryota</taxon>
        <taxon>Metazoa</taxon>
        <taxon>Spiralia</taxon>
        <taxon>Lophotrochozoa</taxon>
        <taxon>Mollusca</taxon>
        <taxon>Cephalopoda</taxon>
        <taxon>Coleoidea</taxon>
        <taxon>Octopodiformes</taxon>
        <taxon>Octopoda</taxon>
        <taxon>Incirrata</taxon>
        <taxon>Octopodidae</taxon>
        <taxon>Octopus</taxon>
    </lineage>
</organism>
<proteinExistence type="predicted"/>